<dbReference type="AlphaFoldDB" id="A0A2T1HQR4"/>
<evidence type="ECO:0000256" key="2">
    <source>
        <dbReference type="ARBA" id="ARBA00022801"/>
    </source>
</evidence>
<dbReference type="Gene3D" id="3.30.1330.200">
    <property type="match status" value="1"/>
</dbReference>
<reference evidence="5" key="1">
    <citation type="submission" date="2018-03" db="EMBL/GenBank/DDBJ databases">
        <authorList>
            <person name="Sun L."/>
            <person name="Liu H."/>
            <person name="Chen W."/>
            <person name="Huang K."/>
            <person name="Liu W."/>
            <person name="Gao X."/>
        </authorList>
    </citation>
    <scope>NUCLEOTIDE SEQUENCE [LARGE SCALE GENOMIC DNA]</scope>
    <source>
        <strain evidence="5">SH9</strain>
    </source>
</reference>
<keyword evidence="4" id="KW-0675">Receptor</keyword>
<dbReference type="CDD" id="cd16352">
    <property type="entry name" value="CheD"/>
    <property type="match status" value="1"/>
</dbReference>
<keyword evidence="1 3" id="KW-0145">Chemotaxis</keyword>
<dbReference type="PANTHER" id="PTHR35147:SF2">
    <property type="entry name" value="CHEMORECEPTOR GLUTAMINE DEAMIDASE CHED-RELATED"/>
    <property type="match status" value="1"/>
</dbReference>
<dbReference type="SUPFAM" id="SSF64438">
    <property type="entry name" value="CNF1/YfiH-like putative cysteine hydrolases"/>
    <property type="match status" value="1"/>
</dbReference>
<sequence>MALPGTSLPPSRRSFQDSTGATIVSVAPGDHYVTDDKNQIIVTLLGSCVAACARDTITGVGGVNHFLLPSSDSHDVAMGGDEAMRFGDYAMEQLLNSIYRRGGQRGRLEVKIFGGARVLGGSSMLKIGEQNITFVERFLKTEGIPIVARSVGGTAPRRIRYQPSTGRAWVQELDKSSAVSVTQQEENYRRSFVRQQPAGDVEFF</sequence>
<comment type="similarity">
    <text evidence="3">Belongs to the CheD family.</text>
</comment>
<dbReference type="InterPro" id="IPR005659">
    <property type="entry name" value="Chemorcpt_Glu_NH3ase_CheD"/>
</dbReference>
<dbReference type="PANTHER" id="PTHR35147">
    <property type="entry name" value="CHEMORECEPTOR GLUTAMINE DEAMIDASE CHED-RELATED"/>
    <property type="match status" value="1"/>
</dbReference>
<dbReference type="EMBL" id="PVZS01000018">
    <property type="protein sequence ID" value="PSC03972.1"/>
    <property type="molecule type" value="Genomic_DNA"/>
</dbReference>
<evidence type="ECO:0000313" key="4">
    <source>
        <dbReference type="EMBL" id="PSC03972.1"/>
    </source>
</evidence>
<evidence type="ECO:0000256" key="3">
    <source>
        <dbReference type="HAMAP-Rule" id="MF_01440"/>
    </source>
</evidence>
<dbReference type="GO" id="GO:0006935">
    <property type="term" value="P:chemotaxis"/>
    <property type="evidence" value="ECO:0007669"/>
    <property type="project" value="UniProtKB-UniRule"/>
</dbReference>
<dbReference type="Pfam" id="PF03975">
    <property type="entry name" value="CheD"/>
    <property type="match status" value="1"/>
</dbReference>
<dbReference type="InterPro" id="IPR038592">
    <property type="entry name" value="CheD-like_sf"/>
</dbReference>
<proteinExistence type="inferred from homology"/>
<accession>A0A2T1HQR4</accession>
<dbReference type="GO" id="GO:0050568">
    <property type="term" value="F:protein-glutamine glutaminase activity"/>
    <property type="evidence" value="ECO:0007669"/>
    <property type="project" value="UniProtKB-UniRule"/>
</dbReference>
<gene>
    <name evidence="3" type="primary">cheD</name>
    <name evidence="4" type="ORF">SLNSH_16195</name>
</gene>
<dbReference type="Proteomes" id="UP000239772">
    <property type="component" value="Unassembled WGS sequence"/>
</dbReference>
<dbReference type="HAMAP" id="MF_01440">
    <property type="entry name" value="CheD"/>
    <property type="match status" value="1"/>
</dbReference>
<keyword evidence="5" id="KW-1185">Reference proteome</keyword>
<keyword evidence="2 3" id="KW-0378">Hydrolase</keyword>
<name>A0A2T1HQR4_9HYPH</name>
<protein>
    <recommendedName>
        <fullName evidence="3">Probable chemoreceptor glutamine deamidase CheD</fullName>
        <ecNumber evidence="3">3.5.1.44</ecNumber>
    </recommendedName>
</protein>
<comment type="catalytic activity">
    <reaction evidence="3">
        <text>L-glutaminyl-[protein] + H2O = L-glutamyl-[protein] + NH4(+)</text>
        <dbReference type="Rhea" id="RHEA:16441"/>
        <dbReference type="Rhea" id="RHEA-COMP:10207"/>
        <dbReference type="Rhea" id="RHEA-COMP:10208"/>
        <dbReference type="ChEBI" id="CHEBI:15377"/>
        <dbReference type="ChEBI" id="CHEBI:28938"/>
        <dbReference type="ChEBI" id="CHEBI:29973"/>
        <dbReference type="ChEBI" id="CHEBI:30011"/>
        <dbReference type="EC" id="3.5.1.44"/>
    </reaction>
</comment>
<dbReference type="EC" id="3.5.1.44" evidence="3"/>
<evidence type="ECO:0000256" key="1">
    <source>
        <dbReference type="ARBA" id="ARBA00022500"/>
    </source>
</evidence>
<comment type="function">
    <text evidence="3">Probably deamidates glutamine residues to glutamate on methyl-accepting chemotaxis receptors (MCPs), playing an important role in chemotaxis.</text>
</comment>
<comment type="caution">
    <text evidence="4">The sequence shown here is derived from an EMBL/GenBank/DDBJ whole genome shotgun (WGS) entry which is preliminary data.</text>
</comment>
<dbReference type="InterPro" id="IPR011324">
    <property type="entry name" value="Cytotoxic_necrot_fac-like_cat"/>
</dbReference>
<organism evidence="4 5">
    <name type="scientific">Alsobacter soli</name>
    <dbReference type="NCBI Taxonomy" id="2109933"/>
    <lineage>
        <taxon>Bacteria</taxon>
        <taxon>Pseudomonadati</taxon>
        <taxon>Pseudomonadota</taxon>
        <taxon>Alphaproteobacteria</taxon>
        <taxon>Hyphomicrobiales</taxon>
        <taxon>Alsobacteraceae</taxon>
        <taxon>Alsobacter</taxon>
    </lineage>
</organism>
<evidence type="ECO:0000313" key="5">
    <source>
        <dbReference type="Proteomes" id="UP000239772"/>
    </source>
</evidence>